<evidence type="ECO:0000313" key="3">
    <source>
        <dbReference type="Proteomes" id="UP001152622"/>
    </source>
</evidence>
<proteinExistence type="predicted"/>
<sequence>MHEASIKNQVSARAPKCRQPPSSDTRSEKLESEAPSTTADMQVLLTKVLEALGMNTDCTQGTQGTRTRTNPQATFHHSTLPLGQAPATHLCPVYHLKAGRNLDRIRPSQMGAAQLLRDEGGGGGRF</sequence>
<evidence type="ECO:0000313" key="2">
    <source>
        <dbReference type="EMBL" id="KAJ8364473.1"/>
    </source>
</evidence>
<reference evidence="2" key="1">
    <citation type="journal article" date="2023" name="Science">
        <title>Genome structures resolve the early diversification of teleost fishes.</title>
        <authorList>
            <person name="Parey E."/>
            <person name="Louis A."/>
            <person name="Montfort J."/>
            <person name="Bouchez O."/>
            <person name="Roques C."/>
            <person name="Iampietro C."/>
            <person name="Lluch J."/>
            <person name="Castinel A."/>
            <person name="Donnadieu C."/>
            <person name="Desvignes T."/>
            <person name="Floi Bucao C."/>
            <person name="Jouanno E."/>
            <person name="Wen M."/>
            <person name="Mejri S."/>
            <person name="Dirks R."/>
            <person name="Jansen H."/>
            <person name="Henkel C."/>
            <person name="Chen W.J."/>
            <person name="Zahm M."/>
            <person name="Cabau C."/>
            <person name="Klopp C."/>
            <person name="Thompson A.W."/>
            <person name="Robinson-Rechavi M."/>
            <person name="Braasch I."/>
            <person name="Lecointre G."/>
            <person name="Bobe J."/>
            <person name="Postlethwait J.H."/>
            <person name="Berthelot C."/>
            <person name="Roest Crollius H."/>
            <person name="Guiguen Y."/>
        </authorList>
    </citation>
    <scope>NUCLEOTIDE SEQUENCE</scope>
    <source>
        <strain evidence="2">WJC10195</strain>
    </source>
</reference>
<feature type="compositionally biased region" description="Polar residues" evidence="1">
    <location>
        <begin position="1"/>
        <end position="11"/>
    </location>
</feature>
<dbReference type="Proteomes" id="UP001152622">
    <property type="component" value="Chromosome 4"/>
</dbReference>
<comment type="caution">
    <text evidence="2">The sequence shown here is derived from an EMBL/GenBank/DDBJ whole genome shotgun (WGS) entry which is preliminary data.</text>
</comment>
<keyword evidence="3" id="KW-1185">Reference proteome</keyword>
<dbReference type="EMBL" id="JAINUF010000004">
    <property type="protein sequence ID" value="KAJ8364473.1"/>
    <property type="molecule type" value="Genomic_DNA"/>
</dbReference>
<name>A0A9Q1J3I4_SYNKA</name>
<gene>
    <name evidence="2" type="ORF">SKAU_G00133040</name>
</gene>
<accession>A0A9Q1J3I4</accession>
<organism evidence="2 3">
    <name type="scientific">Synaphobranchus kaupii</name>
    <name type="common">Kaup's arrowtooth eel</name>
    <dbReference type="NCBI Taxonomy" id="118154"/>
    <lineage>
        <taxon>Eukaryota</taxon>
        <taxon>Metazoa</taxon>
        <taxon>Chordata</taxon>
        <taxon>Craniata</taxon>
        <taxon>Vertebrata</taxon>
        <taxon>Euteleostomi</taxon>
        <taxon>Actinopterygii</taxon>
        <taxon>Neopterygii</taxon>
        <taxon>Teleostei</taxon>
        <taxon>Anguilliformes</taxon>
        <taxon>Synaphobranchidae</taxon>
        <taxon>Synaphobranchus</taxon>
    </lineage>
</organism>
<dbReference type="AlphaFoldDB" id="A0A9Q1J3I4"/>
<evidence type="ECO:0000256" key="1">
    <source>
        <dbReference type="SAM" id="MobiDB-lite"/>
    </source>
</evidence>
<protein>
    <submittedName>
        <fullName evidence="2">Uncharacterized protein</fullName>
    </submittedName>
</protein>
<feature type="region of interest" description="Disordered" evidence="1">
    <location>
        <begin position="1"/>
        <end position="38"/>
    </location>
</feature>